<protein>
    <submittedName>
        <fullName evidence="1">Transposase</fullName>
    </submittedName>
</protein>
<evidence type="ECO:0000313" key="1">
    <source>
        <dbReference type="EMBL" id="PYE80839.1"/>
    </source>
</evidence>
<dbReference type="SUPFAM" id="SSF46689">
    <property type="entry name" value="Homeodomain-like"/>
    <property type="match status" value="1"/>
</dbReference>
<reference evidence="1 2" key="1">
    <citation type="submission" date="2018-06" db="EMBL/GenBank/DDBJ databases">
        <title>Genomic Encyclopedia of Type Strains, Phase III (KMG-III): the genomes of soil and plant-associated and newly described type strains.</title>
        <authorList>
            <person name="Whitman W."/>
        </authorList>
    </citation>
    <scope>NUCLEOTIDE SEQUENCE [LARGE SCALE GENOMIC DNA]</scope>
    <source>
        <strain evidence="1 2">CECT 9025</strain>
    </source>
</reference>
<dbReference type="GO" id="GO:0004803">
    <property type="term" value="F:transposase activity"/>
    <property type="evidence" value="ECO:0007669"/>
    <property type="project" value="InterPro"/>
</dbReference>
<dbReference type="InterPro" id="IPR009057">
    <property type="entry name" value="Homeodomain-like_sf"/>
</dbReference>
<dbReference type="EMBL" id="QJTE01000010">
    <property type="protein sequence ID" value="PYE80839.1"/>
    <property type="molecule type" value="Genomic_DNA"/>
</dbReference>
<accession>A0A318SRT9</accession>
<dbReference type="GO" id="GO:0003677">
    <property type="term" value="F:DNA binding"/>
    <property type="evidence" value="ECO:0007669"/>
    <property type="project" value="InterPro"/>
</dbReference>
<dbReference type="GO" id="GO:0006313">
    <property type="term" value="P:DNA transposition"/>
    <property type="evidence" value="ECO:0007669"/>
    <property type="project" value="InterPro"/>
</dbReference>
<comment type="caution">
    <text evidence="1">The sequence shown here is derived from an EMBL/GenBank/DDBJ whole genome shotgun (WGS) entry which is preliminary data.</text>
</comment>
<keyword evidence="2" id="KW-1185">Reference proteome</keyword>
<dbReference type="InterPro" id="IPR002514">
    <property type="entry name" value="Transposase_8"/>
</dbReference>
<sequence>MKRTRFTDEQIIGILCEHEAGAKRADLCRKHGMSEGTFYN</sequence>
<gene>
    <name evidence="1" type="ORF">DFP88_1102</name>
</gene>
<evidence type="ECO:0000313" key="2">
    <source>
        <dbReference type="Proteomes" id="UP000248311"/>
    </source>
</evidence>
<dbReference type="AlphaFoldDB" id="A0A318SRT9"/>
<dbReference type="Proteomes" id="UP000248311">
    <property type="component" value="Unassembled WGS sequence"/>
</dbReference>
<proteinExistence type="predicted"/>
<dbReference type="Pfam" id="PF01527">
    <property type="entry name" value="HTH_Tnp_1"/>
    <property type="match status" value="1"/>
</dbReference>
<organism evidence="1 2">
    <name type="scientific">Pseudoroseicyclus aestuarii</name>
    <dbReference type="NCBI Taxonomy" id="1795041"/>
    <lineage>
        <taxon>Bacteria</taxon>
        <taxon>Pseudomonadati</taxon>
        <taxon>Pseudomonadota</taxon>
        <taxon>Alphaproteobacteria</taxon>
        <taxon>Rhodobacterales</taxon>
        <taxon>Paracoccaceae</taxon>
        <taxon>Pseudoroseicyclus</taxon>
    </lineage>
</organism>
<name>A0A318SRT9_9RHOB</name>